<dbReference type="HAMAP" id="MF_01113">
    <property type="entry name" value="DNApol_IV"/>
    <property type="match status" value="1"/>
</dbReference>
<evidence type="ECO:0000256" key="5">
    <source>
        <dbReference type="ARBA" id="ARBA00022932"/>
    </source>
</evidence>
<dbReference type="PANTHER" id="PTHR11076:SF35">
    <property type="entry name" value="DNA REPAIR PROTEIN HOMOLOG YOBH"/>
    <property type="match status" value="1"/>
</dbReference>
<gene>
    <name evidence="6 8" type="primary">dinB</name>
    <name evidence="8" type="ORF">NCTC503_00281</name>
</gene>
<accession>A0A4U9QYU0</accession>
<dbReference type="GO" id="GO:0006261">
    <property type="term" value="P:DNA-templated DNA replication"/>
    <property type="evidence" value="ECO:0007669"/>
    <property type="project" value="UniProtKB-UniRule"/>
</dbReference>
<feature type="site" description="Substrate discrimination" evidence="6">
    <location>
        <position position="16"/>
    </location>
</feature>
<evidence type="ECO:0000256" key="1">
    <source>
        <dbReference type="ARBA" id="ARBA00010945"/>
    </source>
</evidence>
<dbReference type="KEGG" id="hhw:NCTC503_00281"/>
<dbReference type="InterPro" id="IPR043502">
    <property type="entry name" value="DNA/RNA_pol_sf"/>
</dbReference>
<dbReference type="GO" id="GO:0005829">
    <property type="term" value="C:cytosol"/>
    <property type="evidence" value="ECO:0007669"/>
    <property type="project" value="TreeGrafter"/>
</dbReference>
<dbReference type="InterPro" id="IPR001126">
    <property type="entry name" value="UmuC"/>
</dbReference>
<dbReference type="InterPro" id="IPR036775">
    <property type="entry name" value="DNA_pol_Y-fam_lit_finger_sf"/>
</dbReference>
<dbReference type="PROSITE" id="PS50173">
    <property type="entry name" value="UMUC"/>
    <property type="match status" value="1"/>
</dbReference>
<keyword evidence="9" id="KW-1185">Reference proteome</keyword>
<dbReference type="OrthoDB" id="9808813at2"/>
<keyword evidence="2 6" id="KW-0515">Mutator protein</keyword>
<dbReference type="Proteomes" id="UP000308489">
    <property type="component" value="Chromosome 1"/>
</dbReference>
<dbReference type="EMBL" id="LR590481">
    <property type="protein sequence ID" value="VTQ83051.1"/>
    <property type="molecule type" value="Genomic_DNA"/>
</dbReference>
<feature type="domain" description="UmuC" evidence="7">
    <location>
        <begin position="7"/>
        <end position="195"/>
    </location>
</feature>
<comment type="similarity">
    <text evidence="1 6">Belongs to the DNA polymerase type-Y family.</text>
</comment>
<evidence type="ECO:0000256" key="6">
    <source>
        <dbReference type="HAMAP-Rule" id="MF_01113"/>
    </source>
</evidence>
<dbReference type="InterPro" id="IPR022880">
    <property type="entry name" value="DNApol_IV"/>
</dbReference>
<keyword evidence="6 8" id="KW-0808">Transferase</keyword>
<feature type="active site" evidence="6">
    <location>
        <position position="114"/>
    </location>
</feature>
<feature type="binding site" evidence="6">
    <location>
        <position position="113"/>
    </location>
    <ligand>
        <name>Mg(2+)</name>
        <dbReference type="ChEBI" id="CHEBI:18420"/>
    </ligand>
</feature>
<keyword evidence="6" id="KW-0460">Magnesium</keyword>
<keyword evidence="4 6" id="KW-0227">DNA damage</keyword>
<evidence type="ECO:0000256" key="3">
    <source>
        <dbReference type="ARBA" id="ARBA00022695"/>
    </source>
</evidence>
<dbReference type="CDD" id="cd03586">
    <property type="entry name" value="PolY_Pol_IV_kappa"/>
    <property type="match status" value="1"/>
</dbReference>
<evidence type="ECO:0000256" key="4">
    <source>
        <dbReference type="ARBA" id="ARBA00022763"/>
    </source>
</evidence>
<dbReference type="Gene3D" id="3.30.1490.100">
    <property type="entry name" value="DNA polymerase, Y-family, little finger domain"/>
    <property type="match status" value="1"/>
</dbReference>
<dbReference type="EC" id="2.7.7.7" evidence="6"/>
<dbReference type="InterPro" id="IPR017961">
    <property type="entry name" value="DNA_pol_Y-fam_little_finger"/>
</dbReference>
<name>A0A4U9QYU0_HATHI</name>
<comment type="catalytic activity">
    <reaction evidence="6">
        <text>DNA(n) + a 2'-deoxyribonucleoside 5'-triphosphate = DNA(n+1) + diphosphate</text>
        <dbReference type="Rhea" id="RHEA:22508"/>
        <dbReference type="Rhea" id="RHEA-COMP:17339"/>
        <dbReference type="Rhea" id="RHEA-COMP:17340"/>
        <dbReference type="ChEBI" id="CHEBI:33019"/>
        <dbReference type="ChEBI" id="CHEBI:61560"/>
        <dbReference type="ChEBI" id="CHEBI:173112"/>
        <dbReference type="EC" id="2.7.7.7"/>
    </reaction>
</comment>
<dbReference type="SUPFAM" id="SSF56672">
    <property type="entry name" value="DNA/RNA polymerases"/>
    <property type="match status" value="1"/>
</dbReference>
<evidence type="ECO:0000256" key="2">
    <source>
        <dbReference type="ARBA" id="ARBA00022457"/>
    </source>
</evidence>
<dbReference type="SUPFAM" id="SSF100879">
    <property type="entry name" value="Lesion bypass DNA polymerase (Y-family), little finger domain"/>
    <property type="match status" value="1"/>
</dbReference>
<proteinExistence type="inferred from homology"/>
<dbReference type="Pfam" id="PF11799">
    <property type="entry name" value="IMS_C"/>
    <property type="match status" value="1"/>
</dbReference>
<dbReference type="Pfam" id="PF00817">
    <property type="entry name" value="IMS"/>
    <property type="match status" value="1"/>
</dbReference>
<dbReference type="InterPro" id="IPR050116">
    <property type="entry name" value="DNA_polymerase-Y"/>
</dbReference>
<dbReference type="GO" id="GO:0042276">
    <property type="term" value="P:error-prone translesion synthesis"/>
    <property type="evidence" value="ECO:0007669"/>
    <property type="project" value="TreeGrafter"/>
</dbReference>
<dbReference type="GO" id="GO:0003887">
    <property type="term" value="F:DNA-directed DNA polymerase activity"/>
    <property type="evidence" value="ECO:0007669"/>
    <property type="project" value="UniProtKB-UniRule"/>
</dbReference>
<dbReference type="GO" id="GO:0003684">
    <property type="term" value="F:damaged DNA binding"/>
    <property type="evidence" value="ECO:0007669"/>
    <property type="project" value="InterPro"/>
</dbReference>
<dbReference type="AlphaFoldDB" id="A0A4U9QYU0"/>
<dbReference type="PANTHER" id="PTHR11076">
    <property type="entry name" value="DNA REPAIR POLYMERASE UMUC / TRANSFERASE FAMILY MEMBER"/>
    <property type="match status" value="1"/>
</dbReference>
<comment type="subunit">
    <text evidence="6">Monomer.</text>
</comment>
<protein>
    <recommendedName>
        <fullName evidence="6">DNA polymerase IV</fullName>
        <shortName evidence="6">Pol IV</shortName>
        <ecNumber evidence="6">2.7.7.7</ecNumber>
    </recommendedName>
</protein>
<comment type="cofactor">
    <cofactor evidence="6">
        <name>Mg(2+)</name>
        <dbReference type="ChEBI" id="CHEBI:18420"/>
    </cofactor>
    <text evidence="6">Binds 2 magnesium ions per subunit.</text>
</comment>
<sequence>MRRQRLIFHIDVNSAFLSWTAVYLLKNGNEVDIRKIPSVIGGDPHNRRGVVLAKSEEAKKYNINTGETLFSAFRKCPNLRVESPYFDLYKRCSNAMINILEEYTPLIQRYSIDECFLDFSNMEHIYKDYYTVAKEISKRIYRELGFTVNIGIGDNKLLAKMASDFEKPNKIHTLFKSEIKDKMWPLPIEKLFMVGTVSAKKLKNVNINTIGDLASCDKEFIQYLLKSHGIILWEYAKGIDKSPIINRDEVDIKSISNSTTTPHDIITEEEAIKVILGISENVGRRIRQEGKKAFVISITLKNKDFISRGKQKMLVESTNCTETIFREACDLFKEFWIGEPLRLIGVGLSELTKDSIEQLSFFSYEGKNKTENLDKTMDTLRNKYGENSIKRSTLIK</sequence>
<organism evidence="8 9">
    <name type="scientific">Hathewaya histolytica</name>
    <name type="common">Clostridium histolyticum</name>
    <dbReference type="NCBI Taxonomy" id="1498"/>
    <lineage>
        <taxon>Bacteria</taxon>
        <taxon>Bacillati</taxon>
        <taxon>Bacillota</taxon>
        <taxon>Clostridia</taxon>
        <taxon>Eubacteriales</taxon>
        <taxon>Clostridiaceae</taxon>
        <taxon>Hathewaya</taxon>
    </lineage>
</organism>
<dbReference type="GO" id="GO:0006281">
    <property type="term" value="P:DNA repair"/>
    <property type="evidence" value="ECO:0007669"/>
    <property type="project" value="UniProtKB-UniRule"/>
</dbReference>
<keyword evidence="6" id="KW-0238">DNA-binding</keyword>
<keyword evidence="6" id="KW-0963">Cytoplasm</keyword>
<dbReference type="RefSeq" id="WP_138209103.1">
    <property type="nucleotide sequence ID" value="NZ_CBCRUQ010000010.1"/>
</dbReference>
<dbReference type="GO" id="GO:0000287">
    <property type="term" value="F:magnesium ion binding"/>
    <property type="evidence" value="ECO:0007669"/>
    <property type="project" value="UniProtKB-UniRule"/>
</dbReference>
<comment type="function">
    <text evidence="6">Poorly processive, error-prone DNA polymerase involved in untargeted mutagenesis. Copies undamaged DNA at stalled replication forks, which arise in vivo from mismatched or misaligned primer ends. These misaligned primers can be extended by PolIV. Exhibits no 3'-5' exonuclease (proofreading) activity. May be involved in translesional synthesis, in conjunction with the beta clamp from PolIII.</text>
</comment>
<keyword evidence="6" id="KW-0234">DNA repair</keyword>
<dbReference type="Gene3D" id="1.10.150.20">
    <property type="entry name" value="5' to 3' exonuclease, C-terminal subdomain"/>
    <property type="match status" value="1"/>
</dbReference>
<feature type="binding site" evidence="6">
    <location>
        <position position="11"/>
    </location>
    <ligand>
        <name>Mg(2+)</name>
        <dbReference type="ChEBI" id="CHEBI:18420"/>
    </ligand>
</feature>
<comment type="subcellular location">
    <subcellularLocation>
        <location evidence="6">Cytoplasm</location>
    </subcellularLocation>
</comment>
<keyword evidence="6" id="KW-0479">Metal-binding</keyword>
<evidence type="ECO:0000313" key="8">
    <source>
        <dbReference type="EMBL" id="VTQ83051.1"/>
    </source>
</evidence>
<dbReference type="Gene3D" id="3.30.70.270">
    <property type="match status" value="1"/>
</dbReference>
<dbReference type="GO" id="GO:0009432">
    <property type="term" value="P:SOS response"/>
    <property type="evidence" value="ECO:0007669"/>
    <property type="project" value="TreeGrafter"/>
</dbReference>
<keyword evidence="5 6" id="KW-0239">DNA-directed DNA polymerase</keyword>
<evidence type="ECO:0000313" key="9">
    <source>
        <dbReference type="Proteomes" id="UP000308489"/>
    </source>
</evidence>
<keyword evidence="3 6" id="KW-0548">Nucleotidyltransferase</keyword>
<reference evidence="8 9" key="1">
    <citation type="submission" date="2019-05" db="EMBL/GenBank/DDBJ databases">
        <authorList>
            <consortium name="Pathogen Informatics"/>
        </authorList>
    </citation>
    <scope>NUCLEOTIDE SEQUENCE [LARGE SCALE GENOMIC DNA]</scope>
    <source>
        <strain evidence="8 9">NCTC503</strain>
    </source>
</reference>
<dbReference type="InterPro" id="IPR043128">
    <property type="entry name" value="Rev_trsase/Diguanyl_cyclase"/>
</dbReference>
<evidence type="ECO:0000259" key="7">
    <source>
        <dbReference type="PROSITE" id="PS50173"/>
    </source>
</evidence>
<keyword evidence="6" id="KW-0235">DNA replication</keyword>
<dbReference type="Gene3D" id="3.40.1170.60">
    <property type="match status" value="1"/>
</dbReference>